<name>A0A8J3KY26_9ACTN</name>
<protein>
    <recommendedName>
        <fullName evidence="4">DUF4145 domain-containing protein</fullName>
    </recommendedName>
</protein>
<proteinExistence type="predicted"/>
<evidence type="ECO:0000256" key="1">
    <source>
        <dbReference type="SAM" id="Phobius"/>
    </source>
</evidence>
<gene>
    <name evidence="2" type="ORF">Cci01nite_83630</name>
</gene>
<dbReference type="Proteomes" id="UP000659904">
    <property type="component" value="Unassembled WGS sequence"/>
</dbReference>
<keyword evidence="3" id="KW-1185">Reference proteome</keyword>
<evidence type="ECO:0008006" key="4">
    <source>
        <dbReference type="Google" id="ProtNLM"/>
    </source>
</evidence>
<keyword evidence="1" id="KW-0812">Transmembrane</keyword>
<dbReference type="AlphaFoldDB" id="A0A8J3KY26"/>
<keyword evidence="1" id="KW-0472">Membrane</keyword>
<sequence length="213" mass="22862">MSRVPRGCLSPGRLAATWDYQRMSGLEFAAAMTSALIWPVIVLVLVLVFRGTIKSWLAERPTHLQAGPFSAQWERQAAKVGEGIEEGASPPAVADTQPGPEIRPTEVIELAHASPIGAIIEKSAQIERALVDKLSTHGLISKPASMRMLAERAAKEGLITMGLFSSIVGLSDMRNLAAHGRGDITPSQAVEFVVLAEAVLTELRGTTWFQRGA</sequence>
<reference evidence="2 3" key="1">
    <citation type="submission" date="2021-01" db="EMBL/GenBank/DDBJ databases">
        <title>Whole genome shotgun sequence of Catellatospora citrea NBRC 14495.</title>
        <authorList>
            <person name="Komaki H."/>
            <person name="Tamura T."/>
        </authorList>
    </citation>
    <scope>NUCLEOTIDE SEQUENCE [LARGE SCALE GENOMIC DNA]</scope>
    <source>
        <strain evidence="2 3">NBRC 14495</strain>
    </source>
</reference>
<dbReference type="EMBL" id="BONH01000085">
    <property type="protein sequence ID" value="GIG03270.1"/>
    <property type="molecule type" value="Genomic_DNA"/>
</dbReference>
<accession>A0A8J3KY26</accession>
<evidence type="ECO:0000313" key="3">
    <source>
        <dbReference type="Proteomes" id="UP000659904"/>
    </source>
</evidence>
<organism evidence="2 3">
    <name type="scientific">Catellatospora citrea</name>
    <dbReference type="NCBI Taxonomy" id="53366"/>
    <lineage>
        <taxon>Bacteria</taxon>
        <taxon>Bacillati</taxon>
        <taxon>Actinomycetota</taxon>
        <taxon>Actinomycetes</taxon>
        <taxon>Micromonosporales</taxon>
        <taxon>Micromonosporaceae</taxon>
        <taxon>Catellatospora</taxon>
    </lineage>
</organism>
<keyword evidence="1" id="KW-1133">Transmembrane helix</keyword>
<evidence type="ECO:0000313" key="2">
    <source>
        <dbReference type="EMBL" id="GIG03270.1"/>
    </source>
</evidence>
<comment type="caution">
    <text evidence="2">The sequence shown here is derived from an EMBL/GenBank/DDBJ whole genome shotgun (WGS) entry which is preliminary data.</text>
</comment>
<feature type="transmembrane region" description="Helical" evidence="1">
    <location>
        <begin position="28"/>
        <end position="49"/>
    </location>
</feature>